<evidence type="ECO:0000313" key="4">
    <source>
        <dbReference type="Proteomes" id="UP000053235"/>
    </source>
</evidence>
<dbReference type="RefSeq" id="WP_055672565.1">
    <property type="nucleotide sequence ID" value="NZ_CXWD01000012.1"/>
</dbReference>
<proteinExistence type="predicted"/>
<dbReference type="EMBL" id="CXWD01000012">
    <property type="protein sequence ID" value="CTQ72158.1"/>
    <property type="molecule type" value="Genomic_DNA"/>
</dbReference>
<keyword evidence="2" id="KW-0812">Transmembrane</keyword>
<feature type="compositionally biased region" description="Polar residues" evidence="1">
    <location>
        <begin position="26"/>
        <end position="38"/>
    </location>
</feature>
<feature type="transmembrane region" description="Helical" evidence="2">
    <location>
        <begin position="58"/>
        <end position="75"/>
    </location>
</feature>
<evidence type="ECO:0000313" key="3">
    <source>
        <dbReference type="EMBL" id="CTQ72158.1"/>
    </source>
</evidence>
<gene>
    <name evidence="3" type="ORF">LAX5112_03075</name>
</gene>
<organism evidence="3 4">
    <name type="scientific">Roseibium alexandrii</name>
    <dbReference type="NCBI Taxonomy" id="388408"/>
    <lineage>
        <taxon>Bacteria</taxon>
        <taxon>Pseudomonadati</taxon>
        <taxon>Pseudomonadota</taxon>
        <taxon>Alphaproteobacteria</taxon>
        <taxon>Hyphomicrobiales</taxon>
        <taxon>Stappiaceae</taxon>
        <taxon>Roseibium</taxon>
    </lineage>
</organism>
<protein>
    <submittedName>
        <fullName evidence="3">Uncharacterized protein</fullName>
    </submittedName>
</protein>
<name>A0A0M7AAM0_9HYPH</name>
<keyword evidence="4" id="KW-1185">Reference proteome</keyword>
<keyword evidence="2" id="KW-1133">Transmembrane helix</keyword>
<dbReference type="Proteomes" id="UP000053235">
    <property type="component" value="Unassembled WGS sequence"/>
</dbReference>
<keyword evidence="2" id="KW-0472">Membrane</keyword>
<evidence type="ECO:0000256" key="2">
    <source>
        <dbReference type="SAM" id="Phobius"/>
    </source>
</evidence>
<reference evidence="4" key="1">
    <citation type="submission" date="2015-07" db="EMBL/GenBank/DDBJ databases">
        <authorList>
            <person name="Rodrigo-Torres Lidia"/>
            <person name="Arahal R.David."/>
        </authorList>
    </citation>
    <scope>NUCLEOTIDE SEQUENCE [LARGE SCALE GENOMIC DNA]</scope>
    <source>
        <strain evidence="4">CECT 5112</strain>
    </source>
</reference>
<evidence type="ECO:0000256" key="1">
    <source>
        <dbReference type="SAM" id="MobiDB-lite"/>
    </source>
</evidence>
<feature type="region of interest" description="Disordered" evidence="1">
    <location>
        <begin position="24"/>
        <end position="47"/>
    </location>
</feature>
<accession>A0A0M7AAM0</accession>
<sequence length="76" mass="8421">MSGHTIDNERGAKRAEELRKRFKKVSTASLGGSGSRNPFNMDVGRRSDTSRYNSQSKALAFWLVVALLVMSATLFL</sequence>
<dbReference type="AlphaFoldDB" id="A0A0M7AAM0"/>